<dbReference type="AlphaFoldDB" id="A0A0C4EES3"/>
<evidence type="ECO:0000313" key="2">
    <source>
        <dbReference type="EMBL" id="KLU92306.1"/>
    </source>
</evidence>
<protein>
    <submittedName>
        <fullName evidence="2 3">Uncharacterized protein</fullName>
    </submittedName>
</protein>
<reference evidence="4" key="1">
    <citation type="submission" date="2010-05" db="EMBL/GenBank/DDBJ databases">
        <title>The genome sequence of Magnaporthe poae strain ATCC 64411.</title>
        <authorList>
            <person name="Ma L.-J."/>
            <person name="Dead R."/>
            <person name="Young S."/>
            <person name="Zeng Q."/>
            <person name="Koehrsen M."/>
            <person name="Alvarado L."/>
            <person name="Berlin A."/>
            <person name="Chapman S.B."/>
            <person name="Chen Z."/>
            <person name="Freedman E."/>
            <person name="Gellesch M."/>
            <person name="Goldberg J."/>
            <person name="Griggs A."/>
            <person name="Gujja S."/>
            <person name="Heilman E.R."/>
            <person name="Heiman D."/>
            <person name="Hepburn T."/>
            <person name="Howarth C."/>
            <person name="Jen D."/>
            <person name="Larson L."/>
            <person name="Mehta T."/>
            <person name="Neiman D."/>
            <person name="Pearson M."/>
            <person name="Roberts A."/>
            <person name="Saif S."/>
            <person name="Shea T."/>
            <person name="Shenoy N."/>
            <person name="Sisk P."/>
            <person name="Stolte C."/>
            <person name="Sykes S."/>
            <person name="Walk T."/>
            <person name="White J."/>
            <person name="Yandava C."/>
            <person name="Haas B."/>
            <person name="Nusbaum C."/>
            <person name="Birren B."/>
        </authorList>
    </citation>
    <scope>NUCLEOTIDE SEQUENCE [LARGE SCALE GENOMIC DNA]</scope>
    <source>
        <strain evidence="4">ATCC 64411 / 73-15</strain>
    </source>
</reference>
<sequence length="122" mass="13242">MPSPFRIMSNTRSAINKKAKDASHKSPATMPVLTRPALNSSNPHLLSWPPTQLRIRPAAMAGPDDGDDEDSDPSPDVWSIEEEPEREACELAAADAAGKAAVMDKPVKAKKKVRFVLPVKED</sequence>
<proteinExistence type="predicted"/>
<dbReference type="EnsemblFungi" id="MAPG_11252T0">
    <property type="protein sequence ID" value="MAPG_11252T0"/>
    <property type="gene ID" value="MAPG_11252"/>
</dbReference>
<reference evidence="3" key="5">
    <citation type="submission" date="2015-06" db="UniProtKB">
        <authorList>
            <consortium name="EnsemblFungi"/>
        </authorList>
    </citation>
    <scope>IDENTIFICATION</scope>
    <source>
        <strain evidence="3">ATCC 64411</strain>
    </source>
</reference>
<dbReference type="Proteomes" id="UP000011715">
    <property type="component" value="Unassembled WGS sequence"/>
</dbReference>
<reference evidence="2" key="2">
    <citation type="submission" date="2010-05" db="EMBL/GenBank/DDBJ databases">
        <title>The Genome Sequence of Magnaporthe poae strain ATCC 64411.</title>
        <authorList>
            <consortium name="The Broad Institute Genome Sequencing Platform"/>
            <consortium name="Broad Institute Genome Sequencing Center for Infectious Disease"/>
            <person name="Ma L.-J."/>
            <person name="Dead R."/>
            <person name="Young S."/>
            <person name="Zeng Q."/>
            <person name="Koehrsen M."/>
            <person name="Alvarado L."/>
            <person name="Berlin A."/>
            <person name="Chapman S.B."/>
            <person name="Chen Z."/>
            <person name="Freedman E."/>
            <person name="Gellesch M."/>
            <person name="Goldberg J."/>
            <person name="Griggs A."/>
            <person name="Gujja S."/>
            <person name="Heilman E.R."/>
            <person name="Heiman D."/>
            <person name="Hepburn T."/>
            <person name="Howarth C."/>
            <person name="Jen D."/>
            <person name="Larson L."/>
            <person name="Mehta T."/>
            <person name="Neiman D."/>
            <person name="Pearson M."/>
            <person name="Roberts A."/>
            <person name="Saif S."/>
            <person name="Shea T."/>
            <person name="Shenoy N."/>
            <person name="Sisk P."/>
            <person name="Stolte C."/>
            <person name="Sykes S."/>
            <person name="Walk T."/>
            <person name="White J."/>
            <person name="Yandava C."/>
            <person name="Haas B."/>
            <person name="Nusbaum C."/>
            <person name="Birren B."/>
        </authorList>
    </citation>
    <scope>NUCLEOTIDE SEQUENCE</scope>
    <source>
        <strain evidence="2">ATCC 64411</strain>
    </source>
</reference>
<evidence type="ECO:0000256" key="1">
    <source>
        <dbReference type="SAM" id="MobiDB-lite"/>
    </source>
</evidence>
<dbReference type="EMBL" id="ADBL01002772">
    <property type="status" value="NOT_ANNOTATED_CDS"/>
    <property type="molecule type" value="Genomic_DNA"/>
</dbReference>
<evidence type="ECO:0000313" key="4">
    <source>
        <dbReference type="Proteomes" id="UP000011715"/>
    </source>
</evidence>
<name>A0A0C4EES3_MAGP6</name>
<evidence type="ECO:0000313" key="3">
    <source>
        <dbReference type="EnsemblFungi" id="MAPG_11252T0"/>
    </source>
</evidence>
<feature type="compositionally biased region" description="Acidic residues" evidence="1">
    <location>
        <begin position="64"/>
        <end position="82"/>
    </location>
</feature>
<dbReference type="EMBL" id="ADBL01002771">
    <property type="status" value="NOT_ANNOTATED_CDS"/>
    <property type="molecule type" value="Genomic_DNA"/>
</dbReference>
<dbReference type="EMBL" id="GL876980">
    <property type="protein sequence ID" value="KLU92306.1"/>
    <property type="molecule type" value="Genomic_DNA"/>
</dbReference>
<accession>A0A0C4EES3</accession>
<feature type="region of interest" description="Disordered" evidence="1">
    <location>
        <begin position="1"/>
        <end position="82"/>
    </location>
</feature>
<dbReference type="VEuPathDB" id="FungiDB:MAPG_11252"/>
<reference evidence="3" key="4">
    <citation type="journal article" date="2015" name="G3 (Bethesda)">
        <title>Genome sequences of three phytopathogenic species of the Magnaporthaceae family of fungi.</title>
        <authorList>
            <person name="Okagaki L.H."/>
            <person name="Nunes C.C."/>
            <person name="Sailsbery J."/>
            <person name="Clay B."/>
            <person name="Brown D."/>
            <person name="John T."/>
            <person name="Oh Y."/>
            <person name="Young N."/>
            <person name="Fitzgerald M."/>
            <person name="Haas B.J."/>
            <person name="Zeng Q."/>
            <person name="Young S."/>
            <person name="Adiconis X."/>
            <person name="Fan L."/>
            <person name="Levin J.Z."/>
            <person name="Mitchell T.K."/>
            <person name="Okubara P.A."/>
            <person name="Farman M.L."/>
            <person name="Kohn L.M."/>
            <person name="Birren B."/>
            <person name="Ma L.-J."/>
            <person name="Dean R.A."/>
        </authorList>
    </citation>
    <scope>NUCLEOTIDE SEQUENCE</scope>
    <source>
        <strain evidence="3">ATCC 64411 / 73-15</strain>
    </source>
</reference>
<keyword evidence="4" id="KW-1185">Reference proteome</keyword>
<reference evidence="2" key="3">
    <citation type="submission" date="2011-03" db="EMBL/GenBank/DDBJ databases">
        <title>Annotation of Magnaporthe poae ATCC 64411.</title>
        <authorList>
            <person name="Ma L.-J."/>
            <person name="Dead R."/>
            <person name="Young S.K."/>
            <person name="Zeng Q."/>
            <person name="Gargeya S."/>
            <person name="Fitzgerald M."/>
            <person name="Haas B."/>
            <person name="Abouelleil A."/>
            <person name="Alvarado L."/>
            <person name="Arachchi H.M."/>
            <person name="Berlin A."/>
            <person name="Brown A."/>
            <person name="Chapman S.B."/>
            <person name="Chen Z."/>
            <person name="Dunbar C."/>
            <person name="Freedman E."/>
            <person name="Gearin G."/>
            <person name="Gellesch M."/>
            <person name="Goldberg J."/>
            <person name="Griggs A."/>
            <person name="Gujja S."/>
            <person name="Heiman D."/>
            <person name="Howarth C."/>
            <person name="Larson L."/>
            <person name="Lui A."/>
            <person name="MacDonald P.J.P."/>
            <person name="Mehta T."/>
            <person name="Montmayeur A."/>
            <person name="Murphy C."/>
            <person name="Neiman D."/>
            <person name="Pearson M."/>
            <person name="Priest M."/>
            <person name="Roberts A."/>
            <person name="Saif S."/>
            <person name="Shea T."/>
            <person name="Shenoy N."/>
            <person name="Sisk P."/>
            <person name="Stolte C."/>
            <person name="Sykes S."/>
            <person name="Yandava C."/>
            <person name="Wortman J."/>
            <person name="Nusbaum C."/>
            <person name="Birren B."/>
        </authorList>
    </citation>
    <scope>NUCLEOTIDE SEQUENCE</scope>
    <source>
        <strain evidence="2">ATCC 64411</strain>
    </source>
</reference>
<organism evidence="3 4">
    <name type="scientific">Magnaporthiopsis poae (strain ATCC 64411 / 73-15)</name>
    <name type="common">Kentucky bluegrass fungus</name>
    <name type="synonym">Magnaporthe poae</name>
    <dbReference type="NCBI Taxonomy" id="644358"/>
    <lineage>
        <taxon>Eukaryota</taxon>
        <taxon>Fungi</taxon>
        <taxon>Dikarya</taxon>
        <taxon>Ascomycota</taxon>
        <taxon>Pezizomycotina</taxon>
        <taxon>Sordariomycetes</taxon>
        <taxon>Sordariomycetidae</taxon>
        <taxon>Magnaporthales</taxon>
        <taxon>Magnaporthaceae</taxon>
        <taxon>Magnaporthiopsis</taxon>
    </lineage>
</organism>
<gene>
    <name evidence="2" type="ORF">MAPG_11252</name>
</gene>